<evidence type="ECO:0000313" key="1">
    <source>
        <dbReference type="EMBL" id="CEG60981.1"/>
    </source>
</evidence>
<evidence type="ECO:0000313" key="2">
    <source>
        <dbReference type="EMBL" id="SCY69954.1"/>
    </source>
</evidence>
<dbReference type="EMBL" id="FMVN01000014">
    <property type="protein sequence ID" value="SCY69954.1"/>
    <property type="molecule type" value="Genomic_DNA"/>
</dbReference>
<dbReference type="KEGG" id="tmc:LMI_1685"/>
<dbReference type="AlphaFoldDB" id="A0A098GHM3"/>
<dbReference type="Proteomes" id="UP000032414">
    <property type="component" value="Chromosome I"/>
</dbReference>
<evidence type="ECO:0000313" key="3">
    <source>
        <dbReference type="Proteomes" id="UP000032414"/>
    </source>
</evidence>
<reference evidence="1" key="1">
    <citation type="submission" date="2014-09" db="EMBL/GenBank/DDBJ databases">
        <authorList>
            <person name="GOMEZ-VALERO Laura"/>
        </authorList>
    </citation>
    <scope>NUCLEOTIDE SEQUENCE</scope>
    <source>
        <strain evidence="1">ATCC33218</strain>
    </source>
</reference>
<reference evidence="3" key="2">
    <citation type="submission" date="2014-09" db="EMBL/GenBank/DDBJ databases">
        <authorList>
            <person name="Gomez-Valero L."/>
        </authorList>
    </citation>
    <scope>NUCLEOTIDE SEQUENCE [LARGE SCALE GENOMIC DNA]</scope>
    <source>
        <strain evidence="3">ATCC33218</strain>
    </source>
</reference>
<dbReference type="Proteomes" id="UP000182998">
    <property type="component" value="Unassembled WGS sequence"/>
</dbReference>
<keyword evidence="4" id="KW-1185">Reference proteome</keyword>
<proteinExistence type="predicted"/>
<dbReference type="HOGENOM" id="CLU_1668544_0_0_6"/>
<organism evidence="1 3">
    <name type="scientific">Legionella micdadei</name>
    <name type="common">Tatlockia micdadei</name>
    <dbReference type="NCBI Taxonomy" id="451"/>
    <lineage>
        <taxon>Bacteria</taxon>
        <taxon>Pseudomonadati</taxon>
        <taxon>Pseudomonadota</taxon>
        <taxon>Gammaproteobacteria</taxon>
        <taxon>Legionellales</taxon>
        <taxon>Legionellaceae</taxon>
        <taxon>Legionella</taxon>
    </lineage>
</organism>
<dbReference type="EMBL" id="LN614830">
    <property type="protein sequence ID" value="CEG60981.1"/>
    <property type="molecule type" value="Genomic_DNA"/>
</dbReference>
<sequence length="158" mass="18799">MTNKYKYDNMCISVKGLTFMNHKINIFNYAEELVAHYAKYRYDQYELSLSDLPESSLNELARLYIEHTNREVNECINGDDFSINNDFTCALLAMLQDDSQENRERFAEVTRKNILTYYKESLQKVLDEACQFYLNNMMNEQGLYARYDLENGDLIWSR</sequence>
<accession>A0A098GHM3</accession>
<reference evidence="2 4" key="3">
    <citation type="submission" date="2016-10" db="EMBL/GenBank/DDBJ databases">
        <authorList>
            <person name="Varghese N."/>
            <person name="Submissions S."/>
        </authorList>
    </citation>
    <scope>NUCLEOTIDE SEQUENCE [LARGE SCALE GENOMIC DNA]</scope>
    <source>
        <strain evidence="2 4">ATCC 33218</strain>
    </source>
</reference>
<name>A0A098GHM3_LEGMI</name>
<gene>
    <name evidence="1" type="ORF">LMI_1685</name>
    <name evidence="2" type="ORF">SAMN02982997_02552</name>
</gene>
<evidence type="ECO:0000313" key="4">
    <source>
        <dbReference type="Proteomes" id="UP000182998"/>
    </source>
</evidence>
<dbReference type="PATRIC" id="fig|451.8.peg.2246"/>
<protein>
    <submittedName>
        <fullName evidence="1">Uncharacterized protein</fullName>
    </submittedName>
</protein>